<feature type="domain" description="DUF4365" evidence="1">
    <location>
        <begin position="36"/>
        <end position="146"/>
    </location>
</feature>
<dbReference type="Pfam" id="PF14280">
    <property type="entry name" value="DUF4365"/>
    <property type="match status" value="1"/>
</dbReference>
<sequence length="596" mass="69426">MNPTQTLPKSSRQETLETISWNQLALLFDPSLFELRPENQRDKGIDIIGEIKQNGVYTNFRFAVQLKSTESAKKQRDGSISYPVKISNLNYLLNFGLPGFYILYHYPANQFYIASLAEVYRSLMAKHRPGQLPKTYKVKFTQVLDQIQIDGIYKETFENGTLLKKLSTHIRAQTGNDKTVTGFVIDELQDVYSVEQNIAFIDQVGFELLNRQLFSQIVEVEQRTHPRSKASPTFNMICGVAYYHQANLFKAVELLKLAYSEIASLHSEDRSMLSYIFVHAKYLLGLLSEPEFRKKTAEIVANENVSTFLQLENLYNQFIRNKEPEQGTRIKKYYEEAMQIIDKRPEFHDIRVIAHAKILNFEGILLLHELAKNSLLTMGRKADAYCDLLRADWLNFDNQFLSQLQELYEFALKHQNFLALSNLMMEKIEWEFAKVYHFHAFSNWNRKKLIVDQEVAPDDRDILLNLLSNLDKVTETYDRLQHRENQFNCLCSKYKILDFLGNKEDMADCVEAMKGLIATYDMNALRKRFEKMLKGDMKHRAFMADLAERRAAVELAAKNSGIYEYLYHDITVEMIKVLGNEPKWSLNELFPLSYPD</sequence>
<dbReference type="RefSeq" id="WP_144914749.1">
    <property type="nucleotide sequence ID" value="NZ_VLLI01000011.1"/>
</dbReference>
<dbReference type="OrthoDB" id="779764at2"/>
<proteinExistence type="predicted"/>
<keyword evidence="3" id="KW-1185">Reference proteome</keyword>
<dbReference type="AlphaFoldDB" id="A0A562TUE9"/>
<evidence type="ECO:0000259" key="1">
    <source>
        <dbReference type="Pfam" id="PF14280"/>
    </source>
</evidence>
<reference evidence="2 3" key="1">
    <citation type="submission" date="2019-07" db="EMBL/GenBank/DDBJ databases">
        <title>Genomic Encyclopedia of Archaeal and Bacterial Type Strains, Phase II (KMG-II): from individual species to whole genera.</title>
        <authorList>
            <person name="Goeker M."/>
        </authorList>
    </citation>
    <scope>NUCLEOTIDE SEQUENCE [LARGE SCALE GENOMIC DNA]</scope>
    <source>
        <strain evidence="2 3">ATCC BAA-1854</strain>
    </source>
</reference>
<name>A0A562TUE9_9SPHI</name>
<dbReference type="EMBL" id="VLLI01000011">
    <property type="protein sequence ID" value="TWI97175.1"/>
    <property type="molecule type" value="Genomic_DNA"/>
</dbReference>
<protein>
    <submittedName>
        <fullName evidence="2">Uncharacterized protein DUF4365</fullName>
    </submittedName>
</protein>
<dbReference type="Proteomes" id="UP000317010">
    <property type="component" value="Unassembled WGS sequence"/>
</dbReference>
<evidence type="ECO:0000313" key="2">
    <source>
        <dbReference type="EMBL" id="TWI97175.1"/>
    </source>
</evidence>
<comment type="caution">
    <text evidence="2">The sequence shown here is derived from an EMBL/GenBank/DDBJ whole genome shotgun (WGS) entry which is preliminary data.</text>
</comment>
<dbReference type="InterPro" id="IPR025375">
    <property type="entry name" value="DUF4365"/>
</dbReference>
<organism evidence="2 3">
    <name type="scientific">Mucilaginibacter frigoritolerans</name>
    <dbReference type="NCBI Taxonomy" id="652788"/>
    <lineage>
        <taxon>Bacteria</taxon>
        <taxon>Pseudomonadati</taxon>
        <taxon>Bacteroidota</taxon>
        <taxon>Sphingobacteriia</taxon>
        <taxon>Sphingobacteriales</taxon>
        <taxon>Sphingobacteriaceae</taxon>
        <taxon>Mucilaginibacter</taxon>
    </lineage>
</organism>
<evidence type="ECO:0000313" key="3">
    <source>
        <dbReference type="Proteomes" id="UP000317010"/>
    </source>
</evidence>
<gene>
    <name evidence="2" type="ORF">JN11_03635</name>
</gene>
<accession>A0A562TUE9</accession>